<reference evidence="1" key="1">
    <citation type="journal article" date="2014" name="Front. Microbiol.">
        <title>High frequency of phylogenetically diverse reductive dehalogenase-homologous genes in deep subseafloor sedimentary metagenomes.</title>
        <authorList>
            <person name="Kawai M."/>
            <person name="Futagami T."/>
            <person name="Toyoda A."/>
            <person name="Takaki Y."/>
            <person name="Nishi S."/>
            <person name="Hori S."/>
            <person name="Arai W."/>
            <person name="Tsubouchi T."/>
            <person name="Morono Y."/>
            <person name="Uchiyama I."/>
            <person name="Ito T."/>
            <person name="Fujiyama A."/>
            <person name="Inagaki F."/>
            <person name="Takami H."/>
        </authorList>
    </citation>
    <scope>NUCLEOTIDE SEQUENCE</scope>
    <source>
        <strain evidence="1">Expedition CK06-06</strain>
    </source>
</reference>
<organism evidence="1">
    <name type="scientific">marine sediment metagenome</name>
    <dbReference type="NCBI Taxonomy" id="412755"/>
    <lineage>
        <taxon>unclassified sequences</taxon>
        <taxon>metagenomes</taxon>
        <taxon>ecological metagenomes</taxon>
    </lineage>
</organism>
<name>X1LSU0_9ZZZZ</name>
<sequence>MSFAGGRPDLMDDFTSEISARDDISLSGNFRCSDSIVSLAETLQPRKPEMSAVGEDRDYDFQPVWRQSATPFSGLEDYFLPEVEARGIDWGECAILAPNFYILCAIAPRLRDMGIPLIGPGARPYKKSNHLIASLAEEMCSYIEYSDPRMIRTIRRRTREIIENCESRWNPKLFTFNGDLAIARIAALARRLRDDNPLVRVFLEKFASECASIMIDHELLVESSRKLLEDSSASM</sequence>
<dbReference type="InterPro" id="IPR027417">
    <property type="entry name" value="P-loop_NTPase"/>
</dbReference>
<comment type="caution">
    <text evidence="1">The sequence shown here is derived from an EMBL/GenBank/DDBJ whole genome shotgun (WGS) entry which is preliminary data.</text>
</comment>
<dbReference type="SUPFAM" id="SSF52540">
    <property type="entry name" value="P-loop containing nucleoside triphosphate hydrolases"/>
    <property type="match status" value="1"/>
</dbReference>
<proteinExistence type="predicted"/>
<evidence type="ECO:0000313" key="1">
    <source>
        <dbReference type="EMBL" id="GAI08886.1"/>
    </source>
</evidence>
<dbReference type="EMBL" id="BARV01011513">
    <property type="protein sequence ID" value="GAI08886.1"/>
    <property type="molecule type" value="Genomic_DNA"/>
</dbReference>
<accession>X1LSU0</accession>
<feature type="non-terminal residue" evidence="1">
    <location>
        <position position="235"/>
    </location>
</feature>
<protein>
    <submittedName>
        <fullName evidence="1">Uncharacterized protein</fullName>
    </submittedName>
</protein>
<dbReference type="AlphaFoldDB" id="X1LSU0"/>
<gene>
    <name evidence="1" type="ORF">S06H3_21801</name>
</gene>